<name>A0ABD5YAR9_9EURY</name>
<feature type="region of interest" description="Disordered" evidence="1">
    <location>
        <begin position="57"/>
        <end position="76"/>
    </location>
</feature>
<keyword evidence="3" id="KW-1185">Reference proteome</keyword>
<dbReference type="RefSeq" id="WP_267663387.1">
    <property type="nucleotide sequence ID" value="NZ_JAODIX010000027.1"/>
</dbReference>
<accession>A0ABD5YAR9</accession>
<dbReference type="AlphaFoldDB" id="A0ABD5YAR9"/>
<feature type="compositionally biased region" description="Acidic residues" evidence="1">
    <location>
        <begin position="57"/>
        <end position="68"/>
    </location>
</feature>
<proteinExistence type="predicted"/>
<reference evidence="2 3" key="1">
    <citation type="journal article" date="2019" name="Int. J. Syst. Evol. Microbiol.">
        <title>The Global Catalogue of Microorganisms (GCM) 10K type strain sequencing project: providing services to taxonomists for standard genome sequencing and annotation.</title>
        <authorList>
            <consortium name="The Broad Institute Genomics Platform"/>
            <consortium name="The Broad Institute Genome Sequencing Center for Infectious Disease"/>
            <person name="Wu L."/>
            <person name="Ma J."/>
        </authorList>
    </citation>
    <scope>NUCLEOTIDE SEQUENCE [LARGE SCALE GENOMIC DNA]</scope>
    <source>
        <strain evidence="2 3">Q85</strain>
    </source>
</reference>
<dbReference type="Proteomes" id="UP001596390">
    <property type="component" value="Unassembled WGS sequence"/>
</dbReference>
<dbReference type="EMBL" id="JBHSZZ010000027">
    <property type="protein sequence ID" value="MFC7186429.1"/>
    <property type="molecule type" value="Genomic_DNA"/>
</dbReference>
<gene>
    <name evidence="2" type="ORF">ACFQMK_05885</name>
</gene>
<organism evidence="2 3">
    <name type="scientific">Halorubrum yunnanense</name>
    <dbReference type="NCBI Taxonomy" id="1526162"/>
    <lineage>
        <taxon>Archaea</taxon>
        <taxon>Methanobacteriati</taxon>
        <taxon>Methanobacteriota</taxon>
        <taxon>Stenosarchaea group</taxon>
        <taxon>Halobacteria</taxon>
        <taxon>Halobacteriales</taxon>
        <taxon>Haloferacaceae</taxon>
        <taxon>Halorubrum</taxon>
    </lineage>
</organism>
<protein>
    <submittedName>
        <fullName evidence="2">Uncharacterized protein</fullName>
    </submittedName>
</protein>
<evidence type="ECO:0000313" key="2">
    <source>
        <dbReference type="EMBL" id="MFC7186429.1"/>
    </source>
</evidence>
<sequence length="76" mass="8572">MLPVFIQAGNPGLQAGRECDIVLTNRYSTSEPESNWDVDNDDIVEYLRELADVVDNEGSVDEVEEEWEGREVDISV</sequence>
<evidence type="ECO:0000313" key="3">
    <source>
        <dbReference type="Proteomes" id="UP001596390"/>
    </source>
</evidence>
<comment type="caution">
    <text evidence="2">The sequence shown here is derived from an EMBL/GenBank/DDBJ whole genome shotgun (WGS) entry which is preliminary data.</text>
</comment>
<evidence type="ECO:0000256" key="1">
    <source>
        <dbReference type="SAM" id="MobiDB-lite"/>
    </source>
</evidence>